<accession>A0ABW5D1K1</accession>
<dbReference type="PROSITE" id="PS51257">
    <property type="entry name" value="PROKAR_LIPOPROTEIN"/>
    <property type="match status" value="1"/>
</dbReference>
<dbReference type="EMBL" id="JBHUIM010000003">
    <property type="protein sequence ID" value="MFD2248281.1"/>
    <property type="molecule type" value="Genomic_DNA"/>
</dbReference>
<evidence type="ECO:0000313" key="1">
    <source>
        <dbReference type="EMBL" id="MFD2248281.1"/>
    </source>
</evidence>
<dbReference type="RefSeq" id="WP_250431792.1">
    <property type="nucleotide sequence ID" value="NZ_JALPRR010000004.1"/>
</dbReference>
<dbReference type="Proteomes" id="UP001597374">
    <property type="component" value="Unassembled WGS sequence"/>
</dbReference>
<keyword evidence="2" id="KW-1185">Reference proteome</keyword>
<protein>
    <submittedName>
        <fullName evidence="1">Uncharacterized protein</fullName>
    </submittedName>
</protein>
<gene>
    <name evidence="1" type="ORF">ACFSKP_18585</name>
</gene>
<sequence length="373" mass="40632">MKTNLWKVLAFGLSTLTLLSCDKEDELSTMGDNLTKDATAETCDVIDFNQYETGFITQVTSMNGIGPVAVYNKARNAEGNLLEENKAMIFDTHAPTGDDDDLYTGEGSDNGALLQKALIINEPALTIPDDNAKGGTMTLDFSAIGTVTLQSMKVVDIDEYENDSYVRLYNAAGTELYAVKLKNLGNNTVQDVNLGNTAGVTKMIVTLAGTEGYVGSGAIDDIRFCKNETTTTPTTPPTEEEVYGCTRTQGYWKNHASGKKYDSTWGGMQNEMFYGSGMTYLKLMETAPKGGNAYVMLAHQYIAAKLNMKVASSPAEVDEAYEKATAYFAAMKDGKYLNTLQTPYVTVSRDQLVKWAELLDKYNNGLLGPAHCN</sequence>
<evidence type="ECO:0000313" key="2">
    <source>
        <dbReference type="Proteomes" id="UP001597374"/>
    </source>
</evidence>
<proteinExistence type="predicted"/>
<reference evidence="2" key="1">
    <citation type="journal article" date="2019" name="Int. J. Syst. Evol. Microbiol.">
        <title>The Global Catalogue of Microorganisms (GCM) 10K type strain sequencing project: providing services to taxonomists for standard genome sequencing and annotation.</title>
        <authorList>
            <consortium name="The Broad Institute Genomics Platform"/>
            <consortium name="The Broad Institute Genome Sequencing Center for Infectious Disease"/>
            <person name="Wu L."/>
            <person name="Ma J."/>
        </authorList>
    </citation>
    <scope>NUCLEOTIDE SEQUENCE [LARGE SCALE GENOMIC DNA]</scope>
    <source>
        <strain evidence="2">CGMCC 4.1782</strain>
    </source>
</reference>
<organism evidence="1 2">
    <name type="scientific">Pontibacter ruber</name>
    <dbReference type="NCBI Taxonomy" id="1343895"/>
    <lineage>
        <taxon>Bacteria</taxon>
        <taxon>Pseudomonadati</taxon>
        <taxon>Bacteroidota</taxon>
        <taxon>Cytophagia</taxon>
        <taxon>Cytophagales</taxon>
        <taxon>Hymenobacteraceae</taxon>
        <taxon>Pontibacter</taxon>
    </lineage>
</organism>
<name>A0ABW5D1K1_9BACT</name>
<comment type="caution">
    <text evidence="1">The sequence shown here is derived from an EMBL/GenBank/DDBJ whole genome shotgun (WGS) entry which is preliminary data.</text>
</comment>